<dbReference type="OrthoDB" id="2747316at2759"/>
<dbReference type="Gene3D" id="1.20.1280.50">
    <property type="match status" value="1"/>
</dbReference>
<name>A0A9P3LAY5_9APHY</name>
<accession>A0A9P3LAY5</accession>
<dbReference type="Proteomes" id="UP000703269">
    <property type="component" value="Unassembled WGS sequence"/>
</dbReference>
<gene>
    <name evidence="1" type="ORF">PsYK624_035310</name>
</gene>
<keyword evidence="2" id="KW-1185">Reference proteome</keyword>
<protein>
    <recommendedName>
        <fullName evidence="3">F-box domain-containing protein</fullName>
    </recommendedName>
</protein>
<organism evidence="1 2">
    <name type="scientific">Phanerochaete sordida</name>
    <dbReference type="NCBI Taxonomy" id="48140"/>
    <lineage>
        <taxon>Eukaryota</taxon>
        <taxon>Fungi</taxon>
        <taxon>Dikarya</taxon>
        <taxon>Basidiomycota</taxon>
        <taxon>Agaricomycotina</taxon>
        <taxon>Agaricomycetes</taxon>
        <taxon>Polyporales</taxon>
        <taxon>Phanerochaetaceae</taxon>
        <taxon>Phanerochaete</taxon>
    </lineage>
</organism>
<evidence type="ECO:0000313" key="2">
    <source>
        <dbReference type="Proteomes" id="UP000703269"/>
    </source>
</evidence>
<evidence type="ECO:0008006" key="3">
    <source>
        <dbReference type="Google" id="ProtNLM"/>
    </source>
</evidence>
<proteinExistence type="predicted"/>
<comment type="caution">
    <text evidence="1">The sequence shown here is derived from an EMBL/GenBank/DDBJ whole genome shotgun (WGS) entry which is preliminary data.</text>
</comment>
<reference evidence="1 2" key="1">
    <citation type="submission" date="2021-08" db="EMBL/GenBank/DDBJ databases">
        <title>Draft Genome Sequence of Phanerochaete sordida strain YK-624.</title>
        <authorList>
            <person name="Mori T."/>
            <person name="Dohra H."/>
            <person name="Suzuki T."/>
            <person name="Kawagishi H."/>
            <person name="Hirai H."/>
        </authorList>
    </citation>
    <scope>NUCLEOTIDE SEQUENCE [LARGE SCALE GENOMIC DNA]</scope>
    <source>
        <strain evidence="1 2">YK-624</strain>
    </source>
</reference>
<dbReference type="AlphaFoldDB" id="A0A9P3LAY5"/>
<dbReference type="EMBL" id="BPQB01000006">
    <property type="protein sequence ID" value="GJE87448.1"/>
    <property type="molecule type" value="Genomic_DNA"/>
</dbReference>
<sequence>MQPSRDATTIDDVPAEILSHILVTYAADAFERFTAQRVSWAIIPDSFYISWLKEKFYDFAEVTRVCKRWRAVALDCPAFWSNVVVGPYGNTELMLERSKNHPLDVFCMLSDNEGGHRRDESLWLALEHLARFRSFQLCLRRRDADEEPGILYDAVEVPLLEDFTVHFAEDLGDGSVRAKIRRVGRNWVAPRLWRYKVWGGHDHDLLLESWPALQFSNTLTQLVWLPGKASTTLFPSAETVLTALRSLPHLETLQIAFSNKYPVKPFVPLSERLKTEAVHLPQLTRLVLEGHLDTCIDILEHLRYTEPLQQFGVLSQSESKRTDSELVRVADFFAEMVASQDTPADPASPALHTLHIQPDTHRGKSIALMGRRALTSPLHFPDTLFLHDVLSRPPCADLALCLSLPDAAPRSVLARLFARTRLGAVAALHLGVKVACGNGHRRLAREWLAAAQKLAHVHTLAVGATGVKPARLARALLLPPDGAGVRACPYPTLRRVHVTGFVSPAGENGDGYDEEVFDEDEDSRSWAEHGTFEDFMAECIYPLKEQGICLEQLVFSQSADELEKGDLVLLKTELDADVLCNKVSGLPKQKLLYRVPDAGEGAWQTVEDELRSRRMTHP</sequence>
<evidence type="ECO:0000313" key="1">
    <source>
        <dbReference type="EMBL" id="GJE87448.1"/>
    </source>
</evidence>